<dbReference type="Proteomes" id="UP001627284">
    <property type="component" value="Unassembled WGS sequence"/>
</dbReference>
<gene>
    <name evidence="3" type="ORF">AABB24_019234</name>
</gene>
<reference evidence="3 4" key="1">
    <citation type="submission" date="2024-05" db="EMBL/GenBank/DDBJ databases">
        <title>De novo assembly of an allotetraploid wild potato.</title>
        <authorList>
            <person name="Hosaka A.J."/>
        </authorList>
    </citation>
    <scope>NUCLEOTIDE SEQUENCE [LARGE SCALE GENOMIC DNA]</scope>
    <source>
        <tissue evidence="3">Young leaves</tissue>
    </source>
</reference>
<evidence type="ECO:0000259" key="2">
    <source>
        <dbReference type="PROSITE" id="PS50846"/>
    </source>
</evidence>
<comment type="caution">
    <text evidence="3">The sequence shown here is derived from an EMBL/GenBank/DDBJ whole genome shotgun (WGS) entry which is preliminary data.</text>
</comment>
<dbReference type="SUPFAM" id="SSF55008">
    <property type="entry name" value="HMA, heavy metal-associated domain"/>
    <property type="match status" value="1"/>
</dbReference>
<sequence length="245" mass="26984">MGGEKTAIMVLKVDLQCSNCYKKVKKILCKFPQIRDQVYDEKGNTVTITAVCCNPEKLRDKLCSKGCGVIKSIEIKDPEKSIGPIKSNGVIIKEPTKPIKSNGVIIKEPTKPIKPNVVIIEKPEVVIIEKPKELKKPEEVPEPKLVALVMPMLIQEYPQPPHGYCCGQCHEGQTGGPCYQWYGRLVPPPPGYCCGQCHEGQTGGPCYQGCGRQPRPGPYGYGRGCYVSRCDQYLNDENANGCSIT</sequence>
<dbReference type="EMBL" id="JBJKTR010000011">
    <property type="protein sequence ID" value="KAL3355046.1"/>
    <property type="molecule type" value="Genomic_DNA"/>
</dbReference>
<keyword evidence="4" id="KW-1185">Reference proteome</keyword>
<dbReference type="GO" id="GO:0009626">
    <property type="term" value="P:plant-type hypersensitive response"/>
    <property type="evidence" value="ECO:0007669"/>
    <property type="project" value="UniProtKB-KW"/>
</dbReference>
<feature type="domain" description="HMA" evidence="2">
    <location>
        <begin position="6"/>
        <end position="70"/>
    </location>
</feature>
<organism evidence="3 4">
    <name type="scientific">Solanum stoloniferum</name>
    <dbReference type="NCBI Taxonomy" id="62892"/>
    <lineage>
        <taxon>Eukaryota</taxon>
        <taxon>Viridiplantae</taxon>
        <taxon>Streptophyta</taxon>
        <taxon>Embryophyta</taxon>
        <taxon>Tracheophyta</taxon>
        <taxon>Spermatophyta</taxon>
        <taxon>Magnoliopsida</taxon>
        <taxon>eudicotyledons</taxon>
        <taxon>Gunneridae</taxon>
        <taxon>Pentapetalae</taxon>
        <taxon>asterids</taxon>
        <taxon>lamiids</taxon>
        <taxon>Solanales</taxon>
        <taxon>Solanaceae</taxon>
        <taxon>Solanoideae</taxon>
        <taxon>Solaneae</taxon>
        <taxon>Solanum</taxon>
    </lineage>
</organism>
<dbReference type="Gene3D" id="3.30.70.100">
    <property type="match status" value="1"/>
</dbReference>
<evidence type="ECO:0000313" key="4">
    <source>
        <dbReference type="Proteomes" id="UP001627284"/>
    </source>
</evidence>
<protein>
    <recommendedName>
        <fullName evidence="2">HMA domain-containing protein</fullName>
    </recommendedName>
</protein>
<dbReference type="PANTHER" id="PTHR47005">
    <property type="entry name" value="HEAVY METAL TRANSPORT/DETOXIFICATION SUPERFAMILY PROTEIN"/>
    <property type="match status" value="1"/>
</dbReference>
<dbReference type="InterPro" id="IPR006121">
    <property type="entry name" value="HMA_dom"/>
</dbReference>
<proteinExistence type="predicted"/>
<dbReference type="GO" id="GO:0016020">
    <property type="term" value="C:membrane"/>
    <property type="evidence" value="ECO:0007669"/>
    <property type="project" value="UniProtKB-SubCell"/>
</dbReference>
<evidence type="ECO:0000313" key="3">
    <source>
        <dbReference type="EMBL" id="KAL3355046.1"/>
    </source>
</evidence>
<dbReference type="AlphaFoldDB" id="A0ABD2THC6"/>
<accession>A0ABD2THC6</accession>
<name>A0ABD2THC6_9SOLN</name>
<evidence type="ECO:0000256" key="1">
    <source>
        <dbReference type="ARBA" id="ARBA00004170"/>
    </source>
</evidence>
<comment type="subcellular location">
    <subcellularLocation>
        <location evidence="1">Membrane</location>
        <topology evidence="1">Peripheral membrane protein</topology>
    </subcellularLocation>
</comment>
<dbReference type="PANTHER" id="PTHR47005:SF13">
    <property type="entry name" value="IGA FC RECEPTOR"/>
    <property type="match status" value="1"/>
</dbReference>
<dbReference type="PROSITE" id="PS50846">
    <property type="entry name" value="HMA_2"/>
    <property type="match status" value="1"/>
</dbReference>
<dbReference type="InterPro" id="IPR036163">
    <property type="entry name" value="HMA_dom_sf"/>
</dbReference>